<feature type="transmembrane region" description="Helical" evidence="7">
    <location>
        <begin position="176"/>
        <end position="197"/>
    </location>
</feature>
<keyword evidence="4 7" id="KW-0812">Transmembrane</keyword>
<dbReference type="SUPFAM" id="SSF161098">
    <property type="entry name" value="MetI-like"/>
    <property type="match status" value="1"/>
</dbReference>
<evidence type="ECO:0000256" key="7">
    <source>
        <dbReference type="RuleBase" id="RU363032"/>
    </source>
</evidence>
<feature type="transmembrane region" description="Helical" evidence="7">
    <location>
        <begin position="280"/>
        <end position="306"/>
    </location>
</feature>
<evidence type="ECO:0000256" key="2">
    <source>
        <dbReference type="ARBA" id="ARBA00022448"/>
    </source>
</evidence>
<dbReference type="EMBL" id="CP108222">
    <property type="protein sequence ID" value="WTT15007.1"/>
    <property type="molecule type" value="Genomic_DNA"/>
</dbReference>
<reference evidence="9" key="1">
    <citation type="submission" date="2022-10" db="EMBL/GenBank/DDBJ databases">
        <title>The complete genomes of actinobacterial strains from the NBC collection.</title>
        <authorList>
            <person name="Joergensen T.S."/>
            <person name="Alvarez Arevalo M."/>
            <person name="Sterndorff E.B."/>
            <person name="Faurdal D."/>
            <person name="Vuksanovic O."/>
            <person name="Mourched A.-S."/>
            <person name="Charusanti P."/>
            <person name="Shaw S."/>
            <person name="Blin K."/>
            <person name="Weber T."/>
        </authorList>
    </citation>
    <scope>NUCLEOTIDE SEQUENCE</scope>
    <source>
        <strain evidence="9">NBC_00093</strain>
    </source>
</reference>
<feature type="transmembrane region" description="Helical" evidence="7">
    <location>
        <begin position="12"/>
        <end position="30"/>
    </location>
</feature>
<dbReference type="Gene3D" id="1.10.3720.10">
    <property type="entry name" value="MetI-like"/>
    <property type="match status" value="1"/>
</dbReference>
<dbReference type="PANTHER" id="PTHR43163:SF6">
    <property type="entry name" value="DIPEPTIDE TRANSPORT SYSTEM PERMEASE PROTEIN DPPB-RELATED"/>
    <property type="match status" value="1"/>
</dbReference>
<dbReference type="GO" id="GO:0055085">
    <property type="term" value="P:transmembrane transport"/>
    <property type="evidence" value="ECO:0007669"/>
    <property type="project" value="InterPro"/>
</dbReference>
<dbReference type="InterPro" id="IPR000515">
    <property type="entry name" value="MetI-like"/>
</dbReference>
<evidence type="ECO:0000259" key="8">
    <source>
        <dbReference type="PROSITE" id="PS50928"/>
    </source>
</evidence>
<feature type="transmembrane region" description="Helical" evidence="7">
    <location>
        <begin position="238"/>
        <end position="260"/>
    </location>
</feature>
<evidence type="ECO:0000256" key="1">
    <source>
        <dbReference type="ARBA" id="ARBA00004651"/>
    </source>
</evidence>
<keyword evidence="3" id="KW-1003">Cell membrane</keyword>
<evidence type="ECO:0000256" key="5">
    <source>
        <dbReference type="ARBA" id="ARBA00022989"/>
    </source>
</evidence>
<keyword evidence="6 7" id="KW-0472">Membrane</keyword>
<evidence type="ECO:0000256" key="6">
    <source>
        <dbReference type="ARBA" id="ARBA00023136"/>
    </source>
</evidence>
<comment type="similarity">
    <text evidence="7">Belongs to the binding-protein-dependent transport system permease family.</text>
</comment>
<dbReference type="AlphaFoldDB" id="A0AAU1ZV89"/>
<evidence type="ECO:0000256" key="4">
    <source>
        <dbReference type="ARBA" id="ARBA00022692"/>
    </source>
</evidence>
<protein>
    <submittedName>
        <fullName evidence="9">ABC transporter permease</fullName>
    </submittedName>
</protein>
<dbReference type="PANTHER" id="PTHR43163">
    <property type="entry name" value="DIPEPTIDE TRANSPORT SYSTEM PERMEASE PROTEIN DPPB-RELATED"/>
    <property type="match status" value="1"/>
</dbReference>
<name>A0AAU1ZV89_9ACTN</name>
<sequence length="313" mass="32590">MLRLCLRRLASVVPIMAIVATLTFLLVQLVPGDPASFLLGTGATADQVAELRASLGLDRPAIVQYGDWLGGLFHGDLGVSLVSNQTVADSLVSALPVTLSVAVLATVFTLLVGVALGTVAAVRGGLVDRAVMWGASIGMAVPSFWLAGLLVFAFAIRLPVFPATGYVAFTASPGEWLSHLILPMVAVGLAGVGPVAFQTRVGVVEQLSRDYVRTLAANGLSHRRIVCRHVLRNASGPVVTVASLGFVFALGGVMVIEAIFNLPGVGTLMLSSIRQHDLPVVQGAVLAFSLIIVAVNLLTDVVAAALNPRIRFS</sequence>
<keyword evidence="5 7" id="KW-1133">Transmembrane helix</keyword>
<organism evidence="9">
    <name type="scientific">Streptomyces sp. NBC_00093</name>
    <dbReference type="NCBI Taxonomy" id="2975649"/>
    <lineage>
        <taxon>Bacteria</taxon>
        <taxon>Bacillati</taxon>
        <taxon>Actinomycetota</taxon>
        <taxon>Actinomycetes</taxon>
        <taxon>Kitasatosporales</taxon>
        <taxon>Streptomycetaceae</taxon>
        <taxon>Streptomyces</taxon>
    </lineage>
</organism>
<evidence type="ECO:0000256" key="3">
    <source>
        <dbReference type="ARBA" id="ARBA00022475"/>
    </source>
</evidence>
<evidence type="ECO:0000313" key="9">
    <source>
        <dbReference type="EMBL" id="WTT15007.1"/>
    </source>
</evidence>
<dbReference type="CDD" id="cd06261">
    <property type="entry name" value="TM_PBP2"/>
    <property type="match status" value="1"/>
</dbReference>
<feature type="domain" description="ABC transmembrane type-1" evidence="8">
    <location>
        <begin position="95"/>
        <end position="303"/>
    </location>
</feature>
<dbReference type="Pfam" id="PF00528">
    <property type="entry name" value="BPD_transp_1"/>
    <property type="match status" value="1"/>
</dbReference>
<feature type="transmembrane region" description="Helical" evidence="7">
    <location>
        <begin position="134"/>
        <end position="156"/>
    </location>
</feature>
<dbReference type="InterPro" id="IPR045621">
    <property type="entry name" value="BPD_transp_1_N"/>
</dbReference>
<accession>A0AAU1ZV89</accession>
<keyword evidence="2 7" id="KW-0813">Transport</keyword>
<proteinExistence type="inferred from homology"/>
<gene>
    <name evidence="9" type="ORF">OHA22_05450</name>
</gene>
<comment type="subcellular location">
    <subcellularLocation>
        <location evidence="1 7">Cell membrane</location>
        <topology evidence="1 7">Multi-pass membrane protein</topology>
    </subcellularLocation>
</comment>
<dbReference type="GO" id="GO:0005886">
    <property type="term" value="C:plasma membrane"/>
    <property type="evidence" value="ECO:0007669"/>
    <property type="project" value="UniProtKB-SubCell"/>
</dbReference>
<dbReference type="Pfam" id="PF19300">
    <property type="entry name" value="BPD_transp_1_N"/>
    <property type="match status" value="1"/>
</dbReference>
<dbReference type="PROSITE" id="PS50928">
    <property type="entry name" value="ABC_TM1"/>
    <property type="match status" value="1"/>
</dbReference>
<feature type="transmembrane region" description="Helical" evidence="7">
    <location>
        <begin position="99"/>
        <end position="122"/>
    </location>
</feature>
<dbReference type="InterPro" id="IPR035906">
    <property type="entry name" value="MetI-like_sf"/>
</dbReference>